<dbReference type="EMBL" id="JACCBV010000001">
    <property type="protein sequence ID" value="NYE19454.1"/>
    <property type="molecule type" value="Genomic_DNA"/>
</dbReference>
<evidence type="ECO:0000313" key="1">
    <source>
        <dbReference type="EMBL" id="NYE19454.1"/>
    </source>
</evidence>
<dbReference type="RefSeq" id="WP_179488811.1">
    <property type="nucleotide sequence ID" value="NZ_JACCBV010000001.1"/>
</dbReference>
<dbReference type="Proteomes" id="UP000576969">
    <property type="component" value="Unassembled WGS sequence"/>
</dbReference>
<sequence>MAVRTEAAQVLITVKASPVPSQKYGDTVCVAGVRMDAPSASFIRLYPIAFRWLRADAQFNKYNVVEVEVQRRTSDTRPESYTPIEGTWKRVDHLKEWSRRHEVLSQIAPTTTCRLMRAAEVNHAAPSLGLVYPADIDDRLEFTKSEPWTEAELEKMRSRARRESETLFDDGHVIPPLLKKPRFDVRYRYRCADKACPGHGAKILDWEITELQRRLARDDDDTFKRKVEAKFIGQMFSSSRESGFYLGNFEQAMKRGKFSVLGVYWPRKSDTAPPTPTLF</sequence>
<protein>
    <submittedName>
        <fullName evidence="1">Uncharacterized protein</fullName>
    </submittedName>
</protein>
<gene>
    <name evidence="1" type="ORF">BJ991_001482</name>
</gene>
<proteinExistence type="predicted"/>
<keyword evidence="2" id="KW-1185">Reference proteome</keyword>
<organism evidence="1 2">
    <name type="scientific">Microbacterium immunditiarum</name>
    <dbReference type="NCBI Taxonomy" id="337480"/>
    <lineage>
        <taxon>Bacteria</taxon>
        <taxon>Bacillati</taxon>
        <taxon>Actinomycetota</taxon>
        <taxon>Actinomycetes</taxon>
        <taxon>Micrococcales</taxon>
        <taxon>Microbacteriaceae</taxon>
        <taxon>Microbacterium</taxon>
    </lineage>
</organism>
<comment type="caution">
    <text evidence="1">The sequence shown here is derived from an EMBL/GenBank/DDBJ whole genome shotgun (WGS) entry which is preliminary data.</text>
</comment>
<evidence type="ECO:0000313" key="2">
    <source>
        <dbReference type="Proteomes" id="UP000576969"/>
    </source>
</evidence>
<name>A0A7Y9GN35_9MICO</name>
<dbReference type="AlphaFoldDB" id="A0A7Y9GN35"/>
<reference evidence="1 2" key="1">
    <citation type="submission" date="2020-07" db="EMBL/GenBank/DDBJ databases">
        <title>Sequencing the genomes of 1000 actinobacteria strains.</title>
        <authorList>
            <person name="Klenk H.-P."/>
        </authorList>
    </citation>
    <scope>NUCLEOTIDE SEQUENCE [LARGE SCALE GENOMIC DNA]</scope>
    <source>
        <strain evidence="1 2">DSM 24662</strain>
    </source>
</reference>
<accession>A0A7Y9GN35</accession>